<dbReference type="STRING" id="1842727.RD110_18525"/>
<dbReference type="EMBL" id="CP019236">
    <property type="protein sequence ID" value="APW38952.1"/>
    <property type="molecule type" value="Genomic_DNA"/>
</dbReference>
<sequence length="118" mass="13523">MIRVERLPDAGSKEVFRFFHDDAAPAMAPYDALCGVHWLPGEMWIKGLLVRNGRVGRKWLLELLEEAERGGAEWIKSTRGFGHILPFGHEQPNGEIWINVAEVRARFPFDSRLMPLIK</sequence>
<dbReference type="KEGG" id="rhy:RD110_18525"/>
<accession>A0A1P8JYW9</accession>
<dbReference type="OrthoDB" id="9854352at2"/>
<gene>
    <name evidence="1" type="ORF">RD110_18525</name>
</gene>
<protein>
    <submittedName>
        <fullName evidence="1">Uncharacterized protein</fullName>
    </submittedName>
</protein>
<evidence type="ECO:0000313" key="1">
    <source>
        <dbReference type="EMBL" id="APW38952.1"/>
    </source>
</evidence>
<dbReference type="AlphaFoldDB" id="A0A1P8JYW9"/>
<keyword evidence="2" id="KW-1185">Reference proteome</keyword>
<evidence type="ECO:0000313" key="2">
    <source>
        <dbReference type="Proteomes" id="UP000186609"/>
    </source>
</evidence>
<dbReference type="RefSeq" id="WP_076200964.1">
    <property type="nucleotide sequence ID" value="NZ_CP019236.1"/>
</dbReference>
<reference evidence="1 2" key="1">
    <citation type="submission" date="2017-01" db="EMBL/GenBank/DDBJ databases">
        <authorList>
            <person name="Mah S.A."/>
            <person name="Swanson W.J."/>
            <person name="Moy G.W."/>
            <person name="Vacquier V.D."/>
        </authorList>
    </citation>
    <scope>NUCLEOTIDE SEQUENCE [LARGE SCALE GENOMIC DNA]</scope>
    <source>
        <strain evidence="1 2">DCY110</strain>
    </source>
</reference>
<name>A0A1P8JYW9_9BURK</name>
<dbReference type="Proteomes" id="UP000186609">
    <property type="component" value="Chromosome"/>
</dbReference>
<organism evidence="1 2">
    <name type="scientific">Rhodoferax koreensis</name>
    <dbReference type="NCBI Taxonomy" id="1842727"/>
    <lineage>
        <taxon>Bacteria</taxon>
        <taxon>Pseudomonadati</taxon>
        <taxon>Pseudomonadota</taxon>
        <taxon>Betaproteobacteria</taxon>
        <taxon>Burkholderiales</taxon>
        <taxon>Comamonadaceae</taxon>
        <taxon>Rhodoferax</taxon>
    </lineage>
</organism>
<proteinExistence type="predicted"/>